<evidence type="ECO:0000313" key="11">
    <source>
        <dbReference type="EMBL" id="NUZ04137.1"/>
    </source>
</evidence>
<evidence type="ECO:0000256" key="8">
    <source>
        <dbReference type="ARBA" id="ARBA00023204"/>
    </source>
</evidence>
<organism evidence="11 12">
    <name type="scientific">Piscinibacter koreensis</name>
    <dbReference type="NCBI Taxonomy" id="2742824"/>
    <lineage>
        <taxon>Bacteria</taxon>
        <taxon>Pseudomonadati</taxon>
        <taxon>Pseudomonadota</taxon>
        <taxon>Betaproteobacteria</taxon>
        <taxon>Burkholderiales</taxon>
        <taxon>Sphaerotilaceae</taxon>
        <taxon>Piscinibacter</taxon>
    </lineage>
</organism>
<dbReference type="InterPro" id="IPR018085">
    <property type="entry name" value="Ura-DNA_Glyclase_AS"/>
</dbReference>
<dbReference type="Proteomes" id="UP000529637">
    <property type="component" value="Unassembled WGS sequence"/>
</dbReference>
<evidence type="ECO:0000256" key="9">
    <source>
        <dbReference type="PROSITE-ProRule" id="PRU10072"/>
    </source>
</evidence>
<dbReference type="InterPro" id="IPR005122">
    <property type="entry name" value="Uracil-DNA_glycosylase-like"/>
</dbReference>
<dbReference type="PROSITE" id="PS00130">
    <property type="entry name" value="U_DNA_GLYCOSYLASE"/>
    <property type="match status" value="1"/>
</dbReference>
<dbReference type="AlphaFoldDB" id="A0A7Y6NJ57"/>
<comment type="similarity">
    <text evidence="3">Belongs to the uracil-DNA glycosylase (UDG) superfamily. UNG family.</text>
</comment>
<evidence type="ECO:0000256" key="7">
    <source>
        <dbReference type="ARBA" id="ARBA00022801"/>
    </source>
</evidence>
<keyword evidence="12" id="KW-1185">Reference proteome</keyword>
<protein>
    <recommendedName>
        <fullName evidence="5">Uracil-DNA glycosylase</fullName>
        <ecNumber evidence="4">3.2.2.27</ecNumber>
    </recommendedName>
</protein>
<dbReference type="RefSeq" id="WP_176064847.1">
    <property type="nucleotide sequence ID" value="NZ_JABWMJ010000001.1"/>
</dbReference>
<name>A0A7Y6NJ57_9BURK</name>
<dbReference type="SMART" id="SM00987">
    <property type="entry name" value="UreE_C"/>
    <property type="match status" value="1"/>
</dbReference>
<dbReference type="GO" id="GO:0004844">
    <property type="term" value="F:uracil DNA N-glycosylase activity"/>
    <property type="evidence" value="ECO:0007669"/>
    <property type="project" value="UniProtKB-EC"/>
</dbReference>
<dbReference type="EC" id="3.2.2.27" evidence="4"/>
<dbReference type="PANTHER" id="PTHR11264">
    <property type="entry name" value="URACIL-DNA GLYCOSYLASE"/>
    <property type="match status" value="1"/>
</dbReference>
<dbReference type="InterPro" id="IPR002043">
    <property type="entry name" value="UDG_fam1"/>
</dbReference>
<proteinExistence type="inferred from homology"/>
<feature type="active site" description="Proton acceptor" evidence="9">
    <location>
        <position position="70"/>
    </location>
</feature>
<comment type="caution">
    <text evidence="11">The sequence shown here is derived from an EMBL/GenBank/DDBJ whole genome shotgun (WGS) entry which is preliminary data.</text>
</comment>
<dbReference type="PANTHER" id="PTHR11264:SF0">
    <property type="entry name" value="URACIL-DNA GLYCOSYLASE"/>
    <property type="match status" value="1"/>
</dbReference>
<evidence type="ECO:0000313" key="12">
    <source>
        <dbReference type="Proteomes" id="UP000529637"/>
    </source>
</evidence>
<accession>A0A7Y6NJ57</accession>
<dbReference type="Pfam" id="PF03167">
    <property type="entry name" value="UDG"/>
    <property type="match status" value="1"/>
</dbReference>
<dbReference type="EMBL" id="JABWMJ010000001">
    <property type="protein sequence ID" value="NUZ04137.1"/>
    <property type="molecule type" value="Genomic_DNA"/>
</dbReference>
<comment type="function">
    <text evidence="2">Excises uracil residues from the DNA which can arise as a result of misincorporation of dUMP residues by DNA polymerase or due to deamination of cytosine.</text>
</comment>
<comment type="catalytic activity">
    <reaction evidence="1">
        <text>Hydrolyzes single-stranded DNA or mismatched double-stranded DNA and polynucleotides, releasing free uracil.</text>
        <dbReference type="EC" id="3.2.2.27"/>
    </reaction>
</comment>
<keyword evidence="8" id="KW-0234">DNA repair</keyword>
<dbReference type="GO" id="GO:0097510">
    <property type="term" value="P:base-excision repair, AP site formation via deaminated base removal"/>
    <property type="evidence" value="ECO:0007669"/>
    <property type="project" value="TreeGrafter"/>
</dbReference>
<evidence type="ECO:0000256" key="3">
    <source>
        <dbReference type="ARBA" id="ARBA00008184"/>
    </source>
</evidence>
<evidence type="ECO:0000259" key="10">
    <source>
        <dbReference type="SMART" id="SM00986"/>
    </source>
</evidence>
<dbReference type="InterPro" id="IPR036895">
    <property type="entry name" value="Uracil-DNA_glycosylase-like_sf"/>
</dbReference>
<reference evidence="11 12" key="1">
    <citation type="submission" date="2020-06" db="EMBL/GenBank/DDBJ databases">
        <title>Schlegella sp. ID0723 isolated from air conditioner.</title>
        <authorList>
            <person name="Kim D.Y."/>
            <person name="Kim D.-U."/>
        </authorList>
    </citation>
    <scope>NUCLEOTIDE SEQUENCE [LARGE SCALE GENOMIC DNA]</scope>
    <source>
        <strain evidence="11 12">ID0723</strain>
    </source>
</reference>
<gene>
    <name evidence="11" type="ORF">HQN59_00025</name>
</gene>
<feature type="domain" description="Uracil-DNA glycosylase-like" evidence="10">
    <location>
        <begin position="55"/>
        <end position="218"/>
    </location>
</feature>
<dbReference type="Gene3D" id="3.40.470.10">
    <property type="entry name" value="Uracil-DNA glycosylase-like domain"/>
    <property type="match status" value="1"/>
</dbReference>
<dbReference type="SUPFAM" id="SSF52141">
    <property type="entry name" value="Uracil-DNA glycosylase-like"/>
    <property type="match status" value="1"/>
</dbReference>
<sequence length="230" mass="24816">MTADDLPAAFATLPAAWAAVLPGWTAERTDGVCRAVKAASGERPIAPADPFRALRLVPPDAVKVVIVGQDPYPTAGHADGLAFSAGRGRPRSLARIFDVLARDEPGFRVPADWRLDAWATQGVLLLNPVLTVEVGRAGSHLDCGWQALTSEVVRVLCARSAPPRFLLWGARAQTFFQGAVGGVAPAAVRVLATRHPSYDFKREFMAEESHFAACRDLVDWWALENSRPVL</sequence>
<evidence type="ECO:0000256" key="1">
    <source>
        <dbReference type="ARBA" id="ARBA00001400"/>
    </source>
</evidence>
<evidence type="ECO:0000256" key="6">
    <source>
        <dbReference type="ARBA" id="ARBA00022763"/>
    </source>
</evidence>
<dbReference type="SMART" id="SM00986">
    <property type="entry name" value="UDG"/>
    <property type="match status" value="1"/>
</dbReference>
<keyword evidence="7" id="KW-0378">Hydrolase</keyword>
<evidence type="ECO:0000256" key="2">
    <source>
        <dbReference type="ARBA" id="ARBA00002631"/>
    </source>
</evidence>
<dbReference type="CDD" id="cd10027">
    <property type="entry name" value="UDG-F1-like"/>
    <property type="match status" value="1"/>
</dbReference>
<evidence type="ECO:0000256" key="5">
    <source>
        <dbReference type="ARBA" id="ARBA00018429"/>
    </source>
</evidence>
<keyword evidence="6" id="KW-0227">DNA damage</keyword>
<evidence type="ECO:0000256" key="4">
    <source>
        <dbReference type="ARBA" id="ARBA00012030"/>
    </source>
</evidence>